<feature type="domain" description="Putative auto-transporter adhesin head GIN" evidence="1">
    <location>
        <begin position="25"/>
        <end position="163"/>
    </location>
</feature>
<accession>A0A5C4SPR1</accession>
<dbReference type="Pfam" id="PF10988">
    <property type="entry name" value="DUF2807"/>
    <property type="match status" value="1"/>
</dbReference>
<evidence type="ECO:0000313" key="2">
    <source>
        <dbReference type="EMBL" id="TNJ45870.1"/>
    </source>
</evidence>
<reference evidence="2 3" key="1">
    <citation type="submission" date="2019-05" db="EMBL/GenBank/DDBJ databases">
        <title>Tamlana fucoidanivorans sp. nov., isolated from the surface of algae collected from Fujian province in China.</title>
        <authorList>
            <person name="Li J."/>
        </authorList>
    </citation>
    <scope>NUCLEOTIDE SEQUENCE [LARGE SCALE GENOMIC DNA]</scope>
    <source>
        <strain evidence="2 3">CW2-9</strain>
    </source>
</reference>
<dbReference type="AlphaFoldDB" id="A0A5C4SPR1"/>
<gene>
    <name evidence="2" type="ORF">FGF67_05485</name>
</gene>
<sequence>MQAQKTEKVKGNRMVSTQNTELSPFHTLILDDDFNVEIIYSRTPEVEIETDENLHDIIVFEVIDSVLSFRKAAKITSKKRLNIKVKYNEALKSIETNDKAEVLSLVTLDAKHFNLKVKGTSKVGLTVKSDQFNLESDDKSTVKLNVTSKNFTALLNGYSKLEALVNSAQCAVTQFQRATSTIEGACDMAIIDLDNTTEFDGKNFTINTCNIICDMNSDAYLEVLENITIEASGTSGIYLYENPKITINKLTGTSKLQKKEK</sequence>
<organism evidence="2 3">
    <name type="scientific">Allotamlana fucoidanivorans</name>
    <dbReference type="NCBI Taxonomy" id="2583814"/>
    <lineage>
        <taxon>Bacteria</taxon>
        <taxon>Pseudomonadati</taxon>
        <taxon>Bacteroidota</taxon>
        <taxon>Flavobacteriia</taxon>
        <taxon>Flavobacteriales</taxon>
        <taxon>Flavobacteriaceae</taxon>
        <taxon>Allotamlana</taxon>
    </lineage>
</organism>
<dbReference type="EMBL" id="VDCS01000004">
    <property type="protein sequence ID" value="TNJ45870.1"/>
    <property type="molecule type" value="Genomic_DNA"/>
</dbReference>
<dbReference type="InterPro" id="IPR021255">
    <property type="entry name" value="DUF2807"/>
</dbReference>
<keyword evidence="3" id="KW-1185">Reference proteome</keyword>
<dbReference type="Proteomes" id="UP000308713">
    <property type="component" value="Unassembled WGS sequence"/>
</dbReference>
<proteinExistence type="predicted"/>
<evidence type="ECO:0000259" key="1">
    <source>
        <dbReference type="Pfam" id="PF10988"/>
    </source>
</evidence>
<name>A0A5C4SPR1_9FLAO</name>
<comment type="caution">
    <text evidence="2">The sequence shown here is derived from an EMBL/GenBank/DDBJ whole genome shotgun (WGS) entry which is preliminary data.</text>
</comment>
<dbReference type="OrthoDB" id="1419485at2"/>
<protein>
    <submittedName>
        <fullName evidence="2">DUF2807 domain-containing protein</fullName>
    </submittedName>
</protein>
<dbReference type="Gene3D" id="2.160.20.120">
    <property type="match status" value="1"/>
</dbReference>
<evidence type="ECO:0000313" key="3">
    <source>
        <dbReference type="Proteomes" id="UP000308713"/>
    </source>
</evidence>